<sequence>MISSVLLLAACNPAERMSYQVKGVGTGYDTIKEDKIPGGFRAQGVHDPNEPKVSADEVKWRTLYNGLQSAQNAGYDLTVFAGPASSTLTITRSYSFVEGQYPGFVYIVRGYKSDGEHPASARPIAALMDEANRRAFAAKKP</sequence>
<name>A0ABS8KP98_9HYPH</name>
<proteinExistence type="predicted"/>
<comment type="caution">
    <text evidence="1">The sequence shown here is derived from an EMBL/GenBank/DDBJ whole genome shotgun (WGS) entry which is preliminary data.</text>
</comment>
<evidence type="ECO:0000313" key="2">
    <source>
        <dbReference type="Proteomes" id="UP001198862"/>
    </source>
</evidence>
<evidence type="ECO:0000313" key="1">
    <source>
        <dbReference type="EMBL" id="MCC8427503.1"/>
    </source>
</evidence>
<dbReference type="Proteomes" id="UP001198862">
    <property type="component" value="Unassembled WGS sequence"/>
</dbReference>
<accession>A0ABS8KP98</accession>
<protein>
    <recommendedName>
        <fullName evidence="3">Lipoprotein</fullName>
    </recommendedName>
</protein>
<gene>
    <name evidence="1" type="ORF">LJ725_00890</name>
</gene>
<organism evidence="1 2">
    <name type="scientific">Reyranella aquatilis</name>
    <dbReference type="NCBI Taxonomy" id="2035356"/>
    <lineage>
        <taxon>Bacteria</taxon>
        <taxon>Pseudomonadati</taxon>
        <taxon>Pseudomonadota</taxon>
        <taxon>Alphaproteobacteria</taxon>
        <taxon>Hyphomicrobiales</taxon>
        <taxon>Reyranellaceae</taxon>
        <taxon>Reyranella</taxon>
    </lineage>
</organism>
<dbReference type="RefSeq" id="WP_230548733.1">
    <property type="nucleotide sequence ID" value="NZ_JAJISD010000001.1"/>
</dbReference>
<evidence type="ECO:0008006" key="3">
    <source>
        <dbReference type="Google" id="ProtNLM"/>
    </source>
</evidence>
<keyword evidence="2" id="KW-1185">Reference proteome</keyword>
<dbReference type="EMBL" id="JAJISD010000001">
    <property type="protein sequence ID" value="MCC8427503.1"/>
    <property type="molecule type" value="Genomic_DNA"/>
</dbReference>
<reference evidence="1 2" key="1">
    <citation type="submission" date="2021-11" db="EMBL/GenBank/DDBJ databases">
        <authorList>
            <person name="Lee D.-H."/>
            <person name="Kim S.-B."/>
        </authorList>
    </citation>
    <scope>NUCLEOTIDE SEQUENCE [LARGE SCALE GENOMIC DNA]</scope>
    <source>
        <strain evidence="1 2">KCTC 52223</strain>
    </source>
</reference>